<gene>
    <name evidence="4" type="ORF">DFH08DRAFT_831740</name>
</gene>
<evidence type="ECO:0000256" key="1">
    <source>
        <dbReference type="SAM" id="MobiDB-lite"/>
    </source>
</evidence>
<dbReference type="EMBL" id="JARIHO010000001">
    <property type="protein sequence ID" value="KAJ7368577.1"/>
    <property type="molecule type" value="Genomic_DNA"/>
</dbReference>
<proteinExistence type="predicted"/>
<feature type="compositionally biased region" description="Polar residues" evidence="1">
    <location>
        <begin position="240"/>
        <end position="253"/>
    </location>
</feature>
<evidence type="ECO:0008006" key="6">
    <source>
        <dbReference type="Google" id="ProtNLM"/>
    </source>
</evidence>
<feature type="region of interest" description="Disordered" evidence="1">
    <location>
        <begin position="240"/>
        <end position="271"/>
    </location>
</feature>
<evidence type="ECO:0000256" key="3">
    <source>
        <dbReference type="SAM" id="SignalP"/>
    </source>
</evidence>
<sequence length="302" mass="31393">MRNSRIFSAICVLGSFAATGEAQSTQTAVTLWQFGVLRLAGGEVTAPLQPLGTASDGTATTYLYQGINPARVVTTDESGFVTKTTRSTVSRTIVASASGWVELQVGSAQAISCGFVDSTFGQCLDEFITTTTLANSGAPTPVVIPISGISSQIPSSSPVFMTLSATSTFVPNPSETQTLEPTVEKPPIGAIAGGIVGILLLIIGMLAALFWRRRRRLNRMGTELSLHPYSATMTANGSVSFGGTRNAQNQQGSKGIASGATSTSAAASSLPPDIPTSELAWALYHRMQKQDFAGAPPPPGYV</sequence>
<organism evidence="4 5">
    <name type="scientific">Mycena albidolilacea</name>
    <dbReference type="NCBI Taxonomy" id="1033008"/>
    <lineage>
        <taxon>Eukaryota</taxon>
        <taxon>Fungi</taxon>
        <taxon>Dikarya</taxon>
        <taxon>Basidiomycota</taxon>
        <taxon>Agaricomycotina</taxon>
        <taxon>Agaricomycetes</taxon>
        <taxon>Agaricomycetidae</taxon>
        <taxon>Agaricales</taxon>
        <taxon>Marasmiineae</taxon>
        <taxon>Mycenaceae</taxon>
        <taxon>Mycena</taxon>
    </lineage>
</organism>
<reference evidence="4" key="1">
    <citation type="submission" date="2023-03" db="EMBL/GenBank/DDBJ databases">
        <title>Massive genome expansion in bonnet fungi (Mycena s.s.) driven by repeated elements and novel gene families across ecological guilds.</title>
        <authorList>
            <consortium name="Lawrence Berkeley National Laboratory"/>
            <person name="Harder C.B."/>
            <person name="Miyauchi S."/>
            <person name="Viragh M."/>
            <person name="Kuo A."/>
            <person name="Thoen E."/>
            <person name="Andreopoulos B."/>
            <person name="Lu D."/>
            <person name="Skrede I."/>
            <person name="Drula E."/>
            <person name="Henrissat B."/>
            <person name="Morin E."/>
            <person name="Kohler A."/>
            <person name="Barry K."/>
            <person name="LaButti K."/>
            <person name="Morin E."/>
            <person name="Salamov A."/>
            <person name="Lipzen A."/>
            <person name="Mereny Z."/>
            <person name="Hegedus B."/>
            <person name="Baldrian P."/>
            <person name="Stursova M."/>
            <person name="Weitz H."/>
            <person name="Taylor A."/>
            <person name="Grigoriev I.V."/>
            <person name="Nagy L.G."/>
            <person name="Martin F."/>
            <person name="Kauserud H."/>
        </authorList>
    </citation>
    <scope>NUCLEOTIDE SEQUENCE</scope>
    <source>
        <strain evidence="4">CBHHK002</strain>
    </source>
</reference>
<feature type="compositionally biased region" description="Low complexity" evidence="1">
    <location>
        <begin position="257"/>
        <end position="269"/>
    </location>
</feature>
<name>A0AAD7AV26_9AGAR</name>
<keyword evidence="2" id="KW-1133">Transmembrane helix</keyword>
<evidence type="ECO:0000313" key="4">
    <source>
        <dbReference type="EMBL" id="KAJ7368577.1"/>
    </source>
</evidence>
<comment type="caution">
    <text evidence="4">The sequence shown here is derived from an EMBL/GenBank/DDBJ whole genome shotgun (WGS) entry which is preliminary data.</text>
</comment>
<evidence type="ECO:0000256" key="2">
    <source>
        <dbReference type="SAM" id="Phobius"/>
    </source>
</evidence>
<accession>A0AAD7AV26</accession>
<keyword evidence="3" id="KW-0732">Signal</keyword>
<evidence type="ECO:0000313" key="5">
    <source>
        <dbReference type="Proteomes" id="UP001218218"/>
    </source>
</evidence>
<feature type="transmembrane region" description="Helical" evidence="2">
    <location>
        <begin position="188"/>
        <end position="211"/>
    </location>
</feature>
<keyword evidence="5" id="KW-1185">Reference proteome</keyword>
<feature type="signal peptide" evidence="3">
    <location>
        <begin position="1"/>
        <end position="22"/>
    </location>
</feature>
<dbReference type="AlphaFoldDB" id="A0AAD7AV26"/>
<keyword evidence="2" id="KW-0472">Membrane</keyword>
<keyword evidence="2" id="KW-0812">Transmembrane</keyword>
<feature type="chain" id="PRO_5042274317" description="Transmembrane protein" evidence="3">
    <location>
        <begin position="23"/>
        <end position="302"/>
    </location>
</feature>
<dbReference type="Proteomes" id="UP001218218">
    <property type="component" value="Unassembled WGS sequence"/>
</dbReference>
<protein>
    <recommendedName>
        <fullName evidence="6">Transmembrane protein</fullName>
    </recommendedName>
</protein>